<dbReference type="OrthoDB" id="1453557at2759"/>
<feature type="region of interest" description="Disordered" evidence="1">
    <location>
        <begin position="54"/>
        <end position="78"/>
    </location>
</feature>
<dbReference type="AlphaFoldDB" id="A0A371H5Y2"/>
<dbReference type="EMBL" id="QJKJ01003496">
    <property type="protein sequence ID" value="RDX98191.1"/>
    <property type="molecule type" value="Genomic_DNA"/>
</dbReference>
<reference evidence="2" key="1">
    <citation type="submission" date="2018-05" db="EMBL/GenBank/DDBJ databases">
        <title>Draft genome of Mucuna pruriens seed.</title>
        <authorList>
            <person name="Nnadi N.E."/>
            <person name="Vos R."/>
            <person name="Hasami M.H."/>
            <person name="Devisetty U.K."/>
            <person name="Aguiy J.C."/>
        </authorList>
    </citation>
    <scope>NUCLEOTIDE SEQUENCE [LARGE SCALE GENOMIC DNA]</scope>
    <source>
        <strain evidence="2">JCA_2017</strain>
    </source>
</reference>
<feature type="non-terminal residue" evidence="2">
    <location>
        <position position="1"/>
    </location>
</feature>
<evidence type="ECO:0000313" key="3">
    <source>
        <dbReference type="Proteomes" id="UP000257109"/>
    </source>
</evidence>
<evidence type="ECO:0000256" key="1">
    <source>
        <dbReference type="SAM" id="MobiDB-lite"/>
    </source>
</evidence>
<keyword evidence="3" id="KW-1185">Reference proteome</keyword>
<sequence length="141" mass="15910">MPLPNIPTAAALIYKKSYVYPSATSFVWYPMSPRTVSLFFYSCLRNHLYASFSSSENQKSTRALAESSSTELNEEQDSIEQAQNQFVIPDGPLNVSFPPMGNFYFLPSKTRAARVNYGEGFENFPNMPNSKMGAQRKLQID</sequence>
<protein>
    <submittedName>
        <fullName evidence="2">Uncharacterized protein</fullName>
    </submittedName>
</protein>
<organism evidence="2 3">
    <name type="scientific">Mucuna pruriens</name>
    <name type="common">Velvet bean</name>
    <name type="synonym">Dolichos pruriens</name>
    <dbReference type="NCBI Taxonomy" id="157652"/>
    <lineage>
        <taxon>Eukaryota</taxon>
        <taxon>Viridiplantae</taxon>
        <taxon>Streptophyta</taxon>
        <taxon>Embryophyta</taxon>
        <taxon>Tracheophyta</taxon>
        <taxon>Spermatophyta</taxon>
        <taxon>Magnoliopsida</taxon>
        <taxon>eudicotyledons</taxon>
        <taxon>Gunneridae</taxon>
        <taxon>Pentapetalae</taxon>
        <taxon>rosids</taxon>
        <taxon>fabids</taxon>
        <taxon>Fabales</taxon>
        <taxon>Fabaceae</taxon>
        <taxon>Papilionoideae</taxon>
        <taxon>50 kb inversion clade</taxon>
        <taxon>NPAAA clade</taxon>
        <taxon>indigoferoid/millettioid clade</taxon>
        <taxon>Phaseoleae</taxon>
        <taxon>Mucuna</taxon>
    </lineage>
</organism>
<name>A0A371H5Y2_MUCPR</name>
<accession>A0A371H5Y2</accession>
<proteinExistence type="predicted"/>
<comment type="caution">
    <text evidence="2">The sequence shown here is derived from an EMBL/GenBank/DDBJ whole genome shotgun (WGS) entry which is preliminary data.</text>
</comment>
<evidence type="ECO:0000313" key="2">
    <source>
        <dbReference type="EMBL" id="RDX98191.1"/>
    </source>
</evidence>
<gene>
    <name evidence="2" type="ORF">CR513_18928</name>
</gene>
<dbReference type="STRING" id="157652.A0A371H5Y2"/>
<feature type="compositionally biased region" description="Polar residues" evidence="1">
    <location>
        <begin position="54"/>
        <end position="71"/>
    </location>
</feature>
<dbReference type="Proteomes" id="UP000257109">
    <property type="component" value="Unassembled WGS sequence"/>
</dbReference>